<dbReference type="InterPro" id="IPR012792">
    <property type="entry name" value="3-oxoacid_CoA-transf_A"/>
</dbReference>
<dbReference type="RefSeq" id="WP_068948031.1">
    <property type="nucleotide sequence ID" value="NZ_CP015922.1"/>
</dbReference>
<protein>
    <submittedName>
        <fullName evidence="2">3-oxoadipate CoA-transferase</fullName>
    </submittedName>
</protein>
<evidence type="ECO:0000313" key="2">
    <source>
        <dbReference type="EMBL" id="ANI99026.1"/>
    </source>
</evidence>
<reference evidence="3" key="1">
    <citation type="submission" date="2016-05" db="EMBL/GenBank/DDBJ databases">
        <title>Polynucleobacter sp. QLW-P1FAT50C-4 genome.</title>
        <authorList>
            <person name="Hahn M.W."/>
        </authorList>
    </citation>
    <scope>NUCLEOTIDE SEQUENCE [LARGE SCALE GENOMIC DNA]</scope>
    <source>
        <strain evidence="3">QLW-P1FAT50C-4</strain>
    </source>
</reference>
<dbReference type="Proteomes" id="UP000078463">
    <property type="component" value="Chromosome"/>
</dbReference>
<dbReference type="SUPFAM" id="SSF100950">
    <property type="entry name" value="NagB/RpiA/CoA transferase-like"/>
    <property type="match status" value="1"/>
</dbReference>
<evidence type="ECO:0000256" key="1">
    <source>
        <dbReference type="ARBA" id="ARBA00022679"/>
    </source>
</evidence>
<dbReference type="InterPro" id="IPR004165">
    <property type="entry name" value="CoA_trans_fam_I"/>
</dbReference>
<dbReference type="GO" id="GO:0008410">
    <property type="term" value="F:CoA-transferase activity"/>
    <property type="evidence" value="ECO:0007669"/>
    <property type="project" value="InterPro"/>
</dbReference>
<evidence type="ECO:0000313" key="3">
    <source>
        <dbReference type="Proteomes" id="UP000078463"/>
    </source>
</evidence>
<dbReference type="NCBIfam" id="TIGR02429">
    <property type="entry name" value="pcaI_scoA_fam"/>
    <property type="match status" value="1"/>
</dbReference>
<proteinExistence type="predicted"/>
<dbReference type="Gene3D" id="3.40.1080.10">
    <property type="entry name" value="Glutaconate Coenzyme A-transferase"/>
    <property type="match status" value="1"/>
</dbReference>
<dbReference type="Pfam" id="PF01144">
    <property type="entry name" value="CoA_trans"/>
    <property type="match status" value="1"/>
</dbReference>
<dbReference type="OrthoDB" id="9777193at2"/>
<accession>A0A191UDR5</accession>
<gene>
    <name evidence="2" type="ORF">A8O14_02290</name>
</gene>
<dbReference type="PANTHER" id="PTHR13707">
    <property type="entry name" value="KETOACID-COENZYME A TRANSFERASE"/>
    <property type="match status" value="1"/>
</dbReference>
<organism evidence="2 3">
    <name type="scientific">Polynucleobacter wuianus</name>
    <dbReference type="NCBI Taxonomy" id="1743168"/>
    <lineage>
        <taxon>Bacteria</taxon>
        <taxon>Pseudomonadati</taxon>
        <taxon>Pseudomonadota</taxon>
        <taxon>Betaproteobacteria</taxon>
        <taxon>Burkholderiales</taxon>
        <taxon>Burkholderiaceae</taxon>
        <taxon>Polynucleobacter</taxon>
    </lineage>
</organism>
<dbReference type="PANTHER" id="PTHR13707:SF60">
    <property type="entry name" value="ACETATE COA-TRANSFERASE SUBUNIT ALPHA"/>
    <property type="match status" value="1"/>
</dbReference>
<sequence>MIDKIIPSVASAVQDIGDGSTILVSGFGGAGLPIYLLDALAEQGAKNLTIISNNAGNSGIGIAKLIGNGQVKKVVCSFPRQPESGAFDDLYRAGKIELELVPQGTLAERIRAGGAGIGGFYTPTGYGTELAIGKDTRVIDGVNHIFETAIKTDYALIKADKGDRWGNLTYHRTGRNFGPIMATAARCTIAQVNQVVELGALDPETIVTPGIFVKRVVLVGGKS</sequence>
<dbReference type="KEGG" id="pwu:A8O14_02290"/>
<dbReference type="EMBL" id="CP015922">
    <property type="protein sequence ID" value="ANI99026.1"/>
    <property type="molecule type" value="Genomic_DNA"/>
</dbReference>
<dbReference type="STRING" id="1743168.A8O14_02290"/>
<keyword evidence="1 2" id="KW-0808">Transferase</keyword>
<dbReference type="AlphaFoldDB" id="A0A191UDR5"/>
<name>A0A191UDR5_9BURK</name>
<dbReference type="SMART" id="SM00882">
    <property type="entry name" value="CoA_trans"/>
    <property type="match status" value="1"/>
</dbReference>
<keyword evidence="3" id="KW-1185">Reference proteome</keyword>
<dbReference type="InterPro" id="IPR037171">
    <property type="entry name" value="NagB/RpiA_transferase-like"/>
</dbReference>